<feature type="transmembrane region" description="Helical" evidence="8">
    <location>
        <begin position="250"/>
        <end position="268"/>
    </location>
</feature>
<reference evidence="10" key="1">
    <citation type="submission" date="2021-12" db="EMBL/GenBank/DDBJ databases">
        <authorList>
            <person name="Li Y."/>
        </authorList>
    </citation>
    <scope>NUCLEOTIDE SEQUENCE</scope>
    <source>
        <strain evidence="10">DKSPLA3</strain>
    </source>
</reference>
<protein>
    <submittedName>
        <fullName evidence="10">Arsenic transporter</fullName>
    </submittedName>
</protein>
<dbReference type="PANTHER" id="PTHR43302">
    <property type="entry name" value="TRANSPORTER ARSB-RELATED"/>
    <property type="match status" value="1"/>
</dbReference>
<evidence type="ECO:0000256" key="7">
    <source>
        <dbReference type="ARBA" id="ARBA00023136"/>
    </source>
</evidence>
<feature type="transmembrane region" description="Helical" evidence="8">
    <location>
        <begin position="34"/>
        <end position="54"/>
    </location>
</feature>
<feature type="transmembrane region" description="Helical" evidence="8">
    <location>
        <begin position="103"/>
        <end position="130"/>
    </location>
</feature>
<evidence type="ECO:0000313" key="11">
    <source>
        <dbReference type="Proteomes" id="UP001139089"/>
    </source>
</evidence>
<keyword evidence="4" id="KW-1003">Cell membrane</keyword>
<proteinExistence type="inferred from homology"/>
<dbReference type="CDD" id="cd01118">
    <property type="entry name" value="ArsB_permease"/>
    <property type="match status" value="1"/>
</dbReference>
<feature type="transmembrane region" description="Helical" evidence="8">
    <location>
        <begin position="319"/>
        <end position="337"/>
    </location>
</feature>
<accession>A0A9X1NRV2</accession>
<organism evidence="10 11">
    <name type="scientific">Rhizobium quercicola</name>
    <dbReference type="NCBI Taxonomy" id="2901226"/>
    <lineage>
        <taxon>Bacteria</taxon>
        <taxon>Pseudomonadati</taxon>
        <taxon>Pseudomonadota</taxon>
        <taxon>Alphaproteobacteria</taxon>
        <taxon>Hyphomicrobiales</taxon>
        <taxon>Rhizobiaceae</taxon>
        <taxon>Rhizobium/Agrobacterium group</taxon>
        <taxon>Rhizobium</taxon>
    </lineage>
</organism>
<dbReference type="PANTHER" id="PTHR43302:SF5">
    <property type="entry name" value="TRANSPORTER ARSB-RELATED"/>
    <property type="match status" value="1"/>
</dbReference>
<feature type="transmembrane region" description="Helical" evidence="8">
    <location>
        <begin position="344"/>
        <end position="365"/>
    </location>
</feature>
<keyword evidence="3" id="KW-0813">Transport</keyword>
<comment type="subcellular location">
    <subcellularLocation>
        <location evidence="1">Cell membrane</location>
        <topology evidence="1">Multi-pass membrane protein</topology>
    </subcellularLocation>
</comment>
<feature type="transmembrane region" description="Helical" evidence="8">
    <location>
        <begin position="400"/>
        <end position="424"/>
    </location>
</feature>
<feature type="transmembrane region" description="Helical" evidence="8">
    <location>
        <begin position="224"/>
        <end position="244"/>
    </location>
</feature>
<dbReference type="GO" id="GO:0005886">
    <property type="term" value="C:plasma membrane"/>
    <property type="evidence" value="ECO:0007669"/>
    <property type="project" value="UniProtKB-SubCell"/>
</dbReference>
<evidence type="ECO:0000256" key="1">
    <source>
        <dbReference type="ARBA" id="ARBA00004651"/>
    </source>
</evidence>
<comment type="similarity">
    <text evidence="2">Belongs to the CitM (TC 2.A.11) transporter family.</text>
</comment>
<feature type="transmembrane region" description="Helical" evidence="8">
    <location>
        <begin position="181"/>
        <end position="203"/>
    </location>
</feature>
<dbReference type="AlphaFoldDB" id="A0A9X1NRV2"/>
<dbReference type="Proteomes" id="UP001139089">
    <property type="component" value="Unassembled WGS sequence"/>
</dbReference>
<comment type="caution">
    <text evidence="10">The sequence shown here is derived from an EMBL/GenBank/DDBJ whole genome shotgun (WGS) entry which is preliminary data.</text>
</comment>
<evidence type="ECO:0000259" key="9">
    <source>
        <dbReference type="Pfam" id="PF03600"/>
    </source>
</evidence>
<feature type="transmembrane region" description="Helical" evidence="8">
    <location>
        <begin position="371"/>
        <end position="388"/>
    </location>
</feature>
<evidence type="ECO:0000256" key="2">
    <source>
        <dbReference type="ARBA" id="ARBA00009843"/>
    </source>
</evidence>
<dbReference type="GO" id="GO:0015105">
    <property type="term" value="F:arsenite transmembrane transporter activity"/>
    <property type="evidence" value="ECO:0007669"/>
    <property type="project" value="InterPro"/>
</dbReference>
<keyword evidence="6 8" id="KW-1133">Transmembrane helix</keyword>
<evidence type="ECO:0000256" key="3">
    <source>
        <dbReference type="ARBA" id="ARBA00022448"/>
    </source>
</evidence>
<feature type="transmembrane region" description="Helical" evidence="8">
    <location>
        <begin position="280"/>
        <end position="299"/>
    </location>
</feature>
<dbReference type="PRINTS" id="PR00758">
    <property type="entry name" value="ARSENICPUMP"/>
</dbReference>
<evidence type="ECO:0000313" key="10">
    <source>
        <dbReference type="EMBL" id="MCD7110027.1"/>
    </source>
</evidence>
<gene>
    <name evidence="10" type="ORF">LRX75_13370</name>
</gene>
<evidence type="ECO:0000256" key="8">
    <source>
        <dbReference type="SAM" id="Phobius"/>
    </source>
</evidence>
<dbReference type="InterPro" id="IPR000802">
    <property type="entry name" value="Arsenical_pump_ArsB"/>
</dbReference>
<evidence type="ECO:0000256" key="4">
    <source>
        <dbReference type="ARBA" id="ARBA00022475"/>
    </source>
</evidence>
<keyword evidence="11" id="KW-1185">Reference proteome</keyword>
<dbReference type="InterPro" id="IPR004680">
    <property type="entry name" value="Cit_transptr-like_dom"/>
</dbReference>
<feature type="domain" description="Citrate transporter-like" evidence="9">
    <location>
        <begin position="22"/>
        <end position="364"/>
    </location>
</feature>
<keyword evidence="5 8" id="KW-0812">Transmembrane</keyword>
<keyword evidence="7 8" id="KW-0472">Membrane</keyword>
<dbReference type="Pfam" id="PF03600">
    <property type="entry name" value="CitMHS"/>
    <property type="match status" value="1"/>
</dbReference>
<dbReference type="RefSeq" id="WP_231815130.1">
    <property type="nucleotide sequence ID" value="NZ_JAJOZR010000008.1"/>
</dbReference>
<name>A0A9X1NRV2_9HYPH</name>
<dbReference type="EMBL" id="JAJOZR010000008">
    <property type="protein sequence ID" value="MCD7110027.1"/>
    <property type="molecule type" value="Genomic_DNA"/>
</dbReference>
<evidence type="ECO:0000256" key="5">
    <source>
        <dbReference type="ARBA" id="ARBA00022692"/>
    </source>
</evidence>
<feature type="transmembrane region" description="Helical" evidence="8">
    <location>
        <begin position="142"/>
        <end position="161"/>
    </location>
</feature>
<evidence type="ECO:0000256" key="6">
    <source>
        <dbReference type="ARBA" id="ARBA00022989"/>
    </source>
</evidence>
<sequence length="425" mass="43448">MPTFLSPVMLTWGISALAVAGVITRPFRLPEAVWAVAGAAVIAALGLMPLSAVWTGIARGTDVYLFLIGMMLLSELARKEGLFDWLAAIATRHAKGSPKRLFFLIYAVGVLVTVFLSNDATAVVLTPAVYAATRAAKVANPLPYLLICAFIANAASFVLPISNPANLVIFGGGEMPPLGEWLRTFTLPSIVAILVTYAALAFTQRRTLAGETVAADVPTPSLSPAARVAGIGLALTAIGLVIVSALDLDLGLPTFVAGIATTLLIVVVNREPPVEVVKGISWSVLPLVAGLFVIVEALSGTGLVGMLGDVLARNAATSPAWTAGVAGVGVGFAANLVNNLPAGLFAGSAVQAAGAPSLVAAAILIGVDLGPNLSVTGSLATILWLTALRREGIEVGTWAFLKLGVVVMIPALLLSIATLIGASLL</sequence>